<evidence type="ECO:0000313" key="2">
    <source>
        <dbReference type="Proteomes" id="UP000594454"/>
    </source>
</evidence>
<dbReference type="Proteomes" id="UP000594454">
    <property type="component" value="Chromosome 2"/>
</dbReference>
<name>A0A7R8YST5_HERIL</name>
<sequence>MEHLGDQPSIEKLQALITMFRANHRKLLGLLKPDDPYFGVQEEMVAKFGAIKALIESDQAQIGSRLMTEKEDGGQTGIPSDTSGATHDGLHVDNFTIAGLTSIPAAGTYTEERQTCGVSEHLPKLVSIQIPFFCGIIKERKERKH</sequence>
<gene>
    <name evidence="1" type="ORF">HERILL_LOCUS5961</name>
</gene>
<dbReference type="InParanoid" id="A0A7R8YST5"/>
<keyword evidence="2" id="KW-1185">Reference proteome</keyword>
<organism evidence="1 2">
    <name type="scientific">Hermetia illucens</name>
    <name type="common">Black soldier fly</name>
    <dbReference type="NCBI Taxonomy" id="343691"/>
    <lineage>
        <taxon>Eukaryota</taxon>
        <taxon>Metazoa</taxon>
        <taxon>Ecdysozoa</taxon>
        <taxon>Arthropoda</taxon>
        <taxon>Hexapoda</taxon>
        <taxon>Insecta</taxon>
        <taxon>Pterygota</taxon>
        <taxon>Neoptera</taxon>
        <taxon>Endopterygota</taxon>
        <taxon>Diptera</taxon>
        <taxon>Brachycera</taxon>
        <taxon>Stratiomyomorpha</taxon>
        <taxon>Stratiomyidae</taxon>
        <taxon>Hermetiinae</taxon>
        <taxon>Hermetia</taxon>
    </lineage>
</organism>
<proteinExistence type="predicted"/>
<protein>
    <submittedName>
        <fullName evidence="1">Uncharacterized protein</fullName>
    </submittedName>
</protein>
<evidence type="ECO:0000313" key="1">
    <source>
        <dbReference type="EMBL" id="CAD7082965.1"/>
    </source>
</evidence>
<accession>A0A7R8YST5</accession>
<dbReference type="AlphaFoldDB" id="A0A7R8YST5"/>
<reference evidence="1 2" key="1">
    <citation type="submission" date="2020-11" db="EMBL/GenBank/DDBJ databases">
        <authorList>
            <person name="Wallbank WR R."/>
            <person name="Pardo Diaz C."/>
            <person name="Kozak K."/>
            <person name="Martin S."/>
            <person name="Jiggins C."/>
            <person name="Moest M."/>
            <person name="Warren A I."/>
            <person name="Generalovic N T."/>
            <person name="Byers J.R.P. K."/>
            <person name="Montejo-Kovacevich G."/>
            <person name="Yen C E."/>
        </authorList>
    </citation>
    <scope>NUCLEOTIDE SEQUENCE [LARGE SCALE GENOMIC DNA]</scope>
</reference>
<dbReference type="EMBL" id="LR899010">
    <property type="protein sequence ID" value="CAD7082965.1"/>
    <property type="molecule type" value="Genomic_DNA"/>
</dbReference>